<evidence type="ECO:0000256" key="2">
    <source>
        <dbReference type="ARBA" id="ARBA00022692"/>
    </source>
</evidence>
<dbReference type="EMBL" id="QJNS01000025">
    <property type="protein sequence ID" value="RYO92635.1"/>
    <property type="molecule type" value="Genomic_DNA"/>
</dbReference>
<evidence type="ECO:0000256" key="5">
    <source>
        <dbReference type="SAM" id="Phobius"/>
    </source>
</evidence>
<feature type="transmembrane region" description="Helical" evidence="5">
    <location>
        <begin position="122"/>
        <end position="141"/>
    </location>
</feature>
<feature type="transmembrane region" description="Helical" evidence="5">
    <location>
        <begin position="82"/>
        <end position="101"/>
    </location>
</feature>
<dbReference type="PANTHER" id="PTHR34187">
    <property type="entry name" value="FGR18P"/>
    <property type="match status" value="1"/>
</dbReference>
<evidence type="ECO:0000256" key="1">
    <source>
        <dbReference type="ARBA" id="ARBA00004127"/>
    </source>
</evidence>
<dbReference type="Proteomes" id="UP000294003">
    <property type="component" value="Unassembled WGS sequence"/>
</dbReference>
<accession>A0ABY0HG03</accession>
<sequence>MQASGTDEEENTASCCGAFSYAEQTRPVEVGDFDTVTGTESEFWTWPVLGPLLFENESSDARDHCANERTNPTARPVMNEAFLSYLRLSVYMAVVAVAITLSFHLKSRPSAVELRMARPLGLVFWLLAVACLAMGFGNYTSTVNKYSRKAAIVQTGWKTQSIMSLVALAIISTCVVLLVVAKLKVDFECDSFDKRCVEDAMNYLRTQVL</sequence>
<dbReference type="Pfam" id="PF02656">
    <property type="entry name" value="DUF202"/>
    <property type="match status" value="1"/>
</dbReference>
<evidence type="ECO:0000256" key="3">
    <source>
        <dbReference type="ARBA" id="ARBA00022989"/>
    </source>
</evidence>
<organism evidence="7 8">
    <name type="scientific">Monosporascus cannonballus</name>
    <dbReference type="NCBI Taxonomy" id="155416"/>
    <lineage>
        <taxon>Eukaryota</taxon>
        <taxon>Fungi</taxon>
        <taxon>Dikarya</taxon>
        <taxon>Ascomycota</taxon>
        <taxon>Pezizomycotina</taxon>
        <taxon>Sordariomycetes</taxon>
        <taxon>Xylariomycetidae</taxon>
        <taxon>Xylariales</taxon>
        <taxon>Xylariales incertae sedis</taxon>
        <taxon>Monosporascus</taxon>
    </lineage>
</organism>
<proteinExistence type="predicted"/>
<dbReference type="InterPro" id="IPR003807">
    <property type="entry name" value="DUF202"/>
</dbReference>
<protein>
    <recommendedName>
        <fullName evidence="6">DUF202 domain-containing protein</fullName>
    </recommendedName>
</protein>
<feature type="transmembrane region" description="Helical" evidence="5">
    <location>
        <begin position="161"/>
        <end position="181"/>
    </location>
</feature>
<feature type="domain" description="DUF202" evidence="6">
    <location>
        <begin position="62"/>
        <end position="144"/>
    </location>
</feature>
<evidence type="ECO:0000313" key="8">
    <source>
        <dbReference type="Proteomes" id="UP000294003"/>
    </source>
</evidence>
<evidence type="ECO:0000256" key="4">
    <source>
        <dbReference type="ARBA" id="ARBA00023136"/>
    </source>
</evidence>
<name>A0ABY0HG03_9PEZI</name>
<dbReference type="PANTHER" id="PTHR34187:SF3">
    <property type="entry name" value="DUF DOMAIN PROTEIN (AFU_ORTHOLOGUE AFUA_6G11150)"/>
    <property type="match status" value="1"/>
</dbReference>
<reference evidence="7 8" key="1">
    <citation type="submission" date="2018-06" db="EMBL/GenBank/DDBJ databases">
        <title>Complete Genomes of Monosporascus.</title>
        <authorList>
            <person name="Robinson A.J."/>
            <person name="Natvig D.O."/>
        </authorList>
    </citation>
    <scope>NUCLEOTIDE SEQUENCE [LARGE SCALE GENOMIC DNA]</scope>
    <source>
        <strain evidence="7 8">CBS 609.92</strain>
    </source>
</reference>
<gene>
    <name evidence="7" type="ORF">DL762_001538</name>
</gene>
<comment type="caution">
    <text evidence="7">The sequence shown here is derived from an EMBL/GenBank/DDBJ whole genome shotgun (WGS) entry which is preliminary data.</text>
</comment>
<keyword evidence="4 5" id="KW-0472">Membrane</keyword>
<evidence type="ECO:0000313" key="7">
    <source>
        <dbReference type="EMBL" id="RYO92635.1"/>
    </source>
</evidence>
<keyword evidence="2 5" id="KW-0812">Transmembrane</keyword>
<dbReference type="InterPro" id="IPR052053">
    <property type="entry name" value="IM_YidH-like"/>
</dbReference>
<keyword evidence="3 5" id="KW-1133">Transmembrane helix</keyword>
<evidence type="ECO:0000259" key="6">
    <source>
        <dbReference type="Pfam" id="PF02656"/>
    </source>
</evidence>
<keyword evidence="8" id="KW-1185">Reference proteome</keyword>
<comment type="subcellular location">
    <subcellularLocation>
        <location evidence="1">Endomembrane system</location>
        <topology evidence="1">Multi-pass membrane protein</topology>
    </subcellularLocation>
</comment>